<proteinExistence type="predicted"/>
<dbReference type="AlphaFoldDB" id="A0AAV4IF00"/>
<name>A0AAV4IF00_9GAST</name>
<protein>
    <submittedName>
        <fullName evidence="1">Uncharacterized protein</fullName>
    </submittedName>
</protein>
<reference evidence="1 2" key="1">
    <citation type="journal article" date="2021" name="Elife">
        <title>Chloroplast acquisition without the gene transfer in kleptoplastic sea slugs, Plakobranchus ocellatus.</title>
        <authorList>
            <person name="Maeda T."/>
            <person name="Takahashi S."/>
            <person name="Yoshida T."/>
            <person name="Shimamura S."/>
            <person name="Takaki Y."/>
            <person name="Nagai Y."/>
            <person name="Toyoda A."/>
            <person name="Suzuki Y."/>
            <person name="Arimoto A."/>
            <person name="Ishii H."/>
            <person name="Satoh N."/>
            <person name="Nishiyama T."/>
            <person name="Hasebe M."/>
            <person name="Maruyama T."/>
            <person name="Minagawa J."/>
            <person name="Obokata J."/>
            <person name="Shigenobu S."/>
        </authorList>
    </citation>
    <scope>NUCLEOTIDE SEQUENCE [LARGE SCALE GENOMIC DNA]</scope>
</reference>
<organism evidence="1 2">
    <name type="scientific">Elysia marginata</name>
    <dbReference type="NCBI Taxonomy" id="1093978"/>
    <lineage>
        <taxon>Eukaryota</taxon>
        <taxon>Metazoa</taxon>
        <taxon>Spiralia</taxon>
        <taxon>Lophotrochozoa</taxon>
        <taxon>Mollusca</taxon>
        <taxon>Gastropoda</taxon>
        <taxon>Heterobranchia</taxon>
        <taxon>Euthyneura</taxon>
        <taxon>Panpulmonata</taxon>
        <taxon>Sacoglossa</taxon>
        <taxon>Placobranchoidea</taxon>
        <taxon>Plakobranchidae</taxon>
        <taxon>Elysia</taxon>
    </lineage>
</organism>
<dbReference type="Proteomes" id="UP000762676">
    <property type="component" value="Unassembled WGS sequence"/>
</dbReference>
<sequence>MHLDFFSKVDEKTFFYHKLLNCTFFIVIIKLCRNTSVPHTSPRRVPTNIAETSLFNTRQNAAYKPILPKHLCLTYVHWDAWDLSKNRTPWRTGRGVLSQCPNCILGETYHEKREFPRPVHQPRQVIKSLSGEADDFAVAAGESR</sequence>
<comment type="caution">
    <text evidence="1">The sequence shown here is derived from an EMBL/GenBank/DDBJ whole genome shotgun (WGS) entry which is preliminary data.</text>
</comment>
<evidence type="ECO:0000313" key="1">
    <source>
        <dbReference type="EMBL" id="GFS08524.1"/>
    </source>
</evidence>
<keyword evidence="2" id="KW-1185">Reference proteome</keyword>
<gene>
    <name evidence="1" type="ORF">ElyMa_001276100</name>
</gene>
<dbReference type="EMBL" id="BMAT01002526">
    <property type="protein sequence ID" value="GFS08524.1"/>
    <property type="molecule type" value="Genomic_DNA"/>
</dbReference>
<evidence type="ECO:0000313" key="2">
    <source>
        <dbReference type="Proteomes" id="UP000762676"/>
    </source>
</evidence>
<accession>A0AAV4IF00</accession>